<evidence type="ECO:0000313" key="13">
    <source>
        <dbReference type="EMBL" id="KHD98759.1"/>
    </source>
</evidence>
<keyword evidence="2 9" id="KW-0963">Cytoplasm</keyword>
<dbReference type="EMBL" id="JSUH01000002">
    <property type="protein sequence ID" value="KHD98759.1"/>
    <property type="molecule type" value="Genomic_DNA"/>
</dbReference>
<evidence type="ECO:0000256" key="1">
    <source>
        <dbReference type="ARBA" id="ARBA00004496"/>
    </source>
</evidence>
<evidence type="ECO:0000313" key="14">
    <source>
        <dbReference type="Proteomes" id="UP000030466"/>
    </source>
</evidence>
<dbReference type="GO" id="GO:0000156">
    <property type="term" value="F:phosphorelay response regulator activity"/>
    <property type="evidence" value="ECO:0007669"/>
    <property type="project" value="TreeGrafter"/>
</dbReference>
<keyword evidence="5 9" id="KW-0805">Transcription regulation</keyword>
<gene>
    <name evidence="13" type="ORF">GY22_03705</name>
</gene>
<keyword evidence="4 9" id="KW-0902">Two-component regulatory system</keyword>
<name>A0A0A6VYA2_KOCRO</name>
<dbReference type="RefSeq" id="WP_017834265.1">
    <property type="nucleotide sequence ID" value="NZ_JSUH01000002.1"/>
</dbReference>
<dbReference type="InterPro" id="IPR036388">
    <property type="entry name" value="WH-like_DNA-bd_sf"/>
</dbReference>
<evidence type="ECO:0000256" key="6">
    <source>
        <dbReference type="ARBA" id="ARBA00023125"/>
    </source>
</evidence>
<reference evidence="13 14" key="1">
    <citation type="journal article" date="2003" name="Int. J. Syst. Evol. Microbiol.">
        <title>Kocuria polaris sp. nov., an orange-pigmented psychrophilic bacterium isolated from an Antarctic cyanobacterial mat sample.</title>
        <authorList>
            <person name="Reddy G.S."/>
            <person name="Prakash J.S."/>
            <person name="Prabahar V."/>
            <person name="Matsumoto G.I."/>
            <person name="Stackebrandt E."/>
            <person name="Shivaji S."/>
        </authorList>
    </citation>
    <scope>NUCLEOTIDE SEQUENCE [LARGE SCALE GENOMIC DNA]</scope>
    <source>
        <strain evidence="13 14">CMS 76or</strain>
    </source>
</reference>
<comment type="caution">
    <text evidence="13">The sequence shown here is derived from an EMBL/GenBank/DDBJ whole genome shotgun (WGS) entry which is preliminary data.</text>
</comment>
<dbReference type="InterPro" id="IPR036390">
    <property type="entry name" value="WH_DNA-bd_sf"/>
</dbReference>
<feature type="region of interest" description="Disordered" evidence="11">
    <location>
        <begin position="210"/>
        <end position="237"/>
    </location>
</feature>
<keyword evidence="14" id="KW-1185">Reference proteome</keyword>
<keyword evidence="7 9" id="KW-0010">Activator</keyword>
<dbReference type="InterPro" id="IPR051271">
    <property type="entry name" value="2C-system_Tx_regulators"/>
</dbReference>
<feature type="modified residue" description="4-aspartylphosphate" evidence="10">
    <location>
        <position position="62"/>
    </location>
</feature>
<evidence type="ECO:0000256" key="9">
    <source>
        <dbReference type="PIRNR" id="PIRNR006171"/>
    </source>
</evidence>
<keyword evidence="8 9" id="KW-0804">Transcription</keyword>
<dbReference type="Pfam" id="PF00072">
    <property type="entry name" value="Response_reg"/>
    <property type="match status" value="1"/>
</dbReference>
<dbReference type="InterPro" id="IPR024187">
    <property type="entry name" value="Sig_transdc_resp-reg_cit/mal"/>
</dbReference>
<sequence>MSAPVRVLVVDDEPLTAAAHAQYVERSPGFEAAATAVSGRTAVQAVQAARRAGRPVDLVLLDVNLPDMSGLDVARTLRARGETVDLLVITAHRDVATVRAASTLGVVGYLIKPFTYAVFEEKLDAYRRYRSALGAAGTVGQAEVDRAFAALGAPTRPDAPKGLSPQTLESVTALIRGGEWLSAGEVAERSTLSRVTARRYLEHLTARGLVQRRPRHGTPGRPELEYGWAGQDVSPGR</sequence>
<evidence type="ECO:0000256" key="4">
    <source>
        <dbReference type="ARBA" id="ARBA00023012"/>
    </source>
</evidence>
<dbReference type="AlphaFoldDB" id="A0A0A6VYA2"/>
<evidence type="ECO:0000256" key="8">
    <source>
        <dbReference type="ARBA" id="ARBA00023163"/>
    </source>
</evidence>
<dbReference type="SMART" id="SM00448">
    <property type="entry name" value="REC"/>
    <property type="match status" value="1"/>
</dbReference>
<evidence type="ECO:0000259" key="12">
    <source>
        <dbReference type="PROSITE" id="PS50110"/>
    </source>
</evidence>
<dbReference type="Gene3D" id="1.10.10.10">
    <property type="entry name" value="Winged helix-like DNA-binding domain superfamily/Winged helix DNA-binding domain"/>
    <property type="match status" value="1"/>
</dbReference>
<dbReference type="Proteomes" id="UP000030466">
    <property type="component" value="Unassembled WGS sequence"/>
</dbReference>
<dbReference type="GO" id="GO:0003700">
    <property type="term" value="F:DNA-binding transcription factor activity"/>
    <property type="evidence" value="ECO:0007669"/>
    <property type="project" value="InterPro"/>
</dbReference>
<dbReference type="Gene3D" id="3.40.50.2300">
    <property type="match status" value="1"/>
</dbReference>
<dbReference type="GO" id="GO:0003677">
    <property type="term" value="F:DNA binding"/>
    <property type="evidence" value="ECO:0007669"/>
    <property type="project" value="UniProtKB-KW"/>
</dbReference>
<protein>
    <recommendedName>
        <fullName evidence="9">Transcriptional regulatory protein</fullName>
    </recommendedName>
</protein>
<keyword evidence="6 9" id="KW-0238">DNA-binding</keyword>
<evidence type="ECO:0000256" key="2">
    <source>
        <dbReference type="ARBA" id="ARBA00022490"/>
    </source>
</evidence>
<dbReference type="SUPFAM" id="SSF46785">
    <property type="entry name" value="Winged helix' DNA-binding domain"/>
    <property type="match status" value="1"/>
</dbReference>
<comment type="subcellular location">
    <subcellularLocation>
        <location evidence="1 9">Cytoplasm</location>
    </subcellularLocation>
</comment>
<accession>A0A0A6VYA2</accession>
<evidence type="ECO:0000256" key="5">
    <source>
        <dbReference type="ARBA" id="ARBA00023015"/>
    </source>
</evidence>
<dbReference type="PIRSF" id="PIRSF006171">
    <property type="entry name" value="RR_citrat_malat"/>
    <property type="match status" value="1"/>
</dbReference>
<dbReference type="OrthoDB" id="7187989at2"/>
<dbReference type="PANTHER" id="PTHR45526:SF1">
    <property type="entry name" value="TRANSCRIPTIONAL REGULATORY PROTEIN DCUR-RELATED"/>
    <property type="match status" value="1"/>
</dbReference>
<dbReference type="GO" id="GO:0005737">
    <property type="term" value="C:cytoplasm"/>
    <property type="evidence" value="ECO:0007669"/>
    <property type="project" value="UniProtKB-SubCell"/>
</dbReference>
<feature type="domain" description="Response regulatory" evidence="12">
    <location>
        <begin position="6"/>
        <end position="127"/>
    </location>
</feature>
<dbReference type="SUPFAM" id="SSF52172">
    <property type="entry name" value="CheY-like"/>
    <property type="match status" value="1"/>
</dbReference>
<keyword evidence="3 10" id="KW-0597">Phosphoprotein</keyword>
<evidence type="ECO:0000256" key="7">
    <source>
        <dbReference type="ARBA" id="ARBA00023159"/>
    </source>
</evidence>
<dbReference type="Pfam" id="PF20714">
    <property type="entry name" value="HTH_64"/>
    <property type="match status" value="1"/>
</dbReference>
<proteinExistence type="predicted"/>
<organism evidence="13 14">
    <name type="scientific">Kocuria rosea subsp. polaris</name>
    <dbReference type="NCBI Taxonomy" id="136273"/>
    <lineage>
        <taxon>Bacteria</taxon>
        <taxon>Bacillati</taxon>
        <taxon>Actinomycetota</taxon>
        <taxon>Actinomycetes</taxon>
        <taxon>Micrococcales</taxon>
        <taxon>Micrococcaceae</taxon>
        <taxon>Kocuria</taxon>
    </lineage>
</organism>
<dbReference type="PANTHER" id="PTHR45526">
    <property type="entry name" value="TRANSCRIPTIONAL REGULATORY PROTEIN DPIA"/>
    <property type="match status" value="1"/>
</dbReference>
<evidence type="ECO:0000256" key="11">
    <source>
        <dbReference type="SAM" id="MobiDB-lite"/>
    </source>
</evidence>
<evidence type="ECO:0000256" key="10">
    <source>
        <dbReference type="PROSITE-ProRule" id="PRU00169"/>
    </source>
</evidence>
<dbReference type="PROSITE" id="PS50110">
    <property type="entry name" value="RESPONSE_REGULATORY"/>
    <property type="match status" value="1"/>
</dbReference>
<dbReference type="InterPro" id="IPR001789">
    <property type="entry name" value="Sig_transdc_resp-reg_receiver"/>
</dbReference>
<dbReference type="InterPro" id="IPR048714">
    <property type="entry name" value="DpiA-like_HTH"/>
</dbReference>
<evidence type="ECO:0000256" key="3">
    <source>
        <dbReference type="ARBA" id="ARBA00022553"/>
    </source>
</evidence>
<dbReference type="InterPro" id="IPR011006">
    <property type="entry name" value="CheY-like_superfamily"/>
</dbReference>